<keyword evidence="14" id="KW-1185">Reference proteome</keyword>
<dbReference type="EMBL" id="AQHN01000027">
    <property type="protein sequence ID" value="ENN88430.1"/>
    <property type="molecule type" value="Genomic_DNA"/>
</dbReference>
<evidence type="ECO:0000313" key="14">
    <source>
        <dbReference type="Proteomes" id="UP000012429"/>
    </source>
</evidence>
<protein>
    <recommendedName>
        <fullName evidence="9">Membrane fusion protein (MFP) family protein</fullName>
    </recommendedName>
</protein>
<dbReference type="STRING" id="363754.RHSP_81002"/>
<dbReference type="PRINTS" id="PR01490">
    <property type="entry name" value="RTXTOXIND"/>
</dbReference>
<feature type="transmembrane region" description="Helical" evidence="9">
    <location>
        <begin position="60"/>
        <end position="81"/>
    </location>
</feature>
<evidence type="ECO:0000259" key="11">
    <source>
        <dbReference type="Pfam" id="PF25994"/>
    </source>
</evidence>
<dbReference type="OrthoDB" id="9810980at2"/>
<dbReference type="InterPro" id="IPR050739">
    <property type="entry name" value="MFP"/>
</dbReference>
<keyword evidence="8 9" id="KW-0472">Membrane</keyword>
<dbReference type="Proteomes" id="UP000012429">
    <property type="component" value="Unassembled WGS sequence"/>
</dbReference>
<dbReference type="InterPro" id="IPR058982">
    <property type="entry name" value="Beta-barrel_AprE"/>
</dbReference>
<dbReference type="PATRIC" id="fig|363754.4.peg.1565"/>
<evidence type="ECO:0000256" key="5">
    <source>
        <dbReference type="ARBA" id="ARBA00022519"/>
    </source>
</evidence>
<dbReference type="GO" id="GO:0005886">
    <property type="term" value="C:plasma membrane"/>
    <property type="evidence" value="ECO:0007669"/>
    <property type="project" value="UniProtKB-SubCell"/>
</dbReference>
<dbReference type="NCBIfam" id="TIGR01843">
    <property type="entry name" value="type_I_hlyD"/>
    <property type="match status" value="1"/>
</dbReference>
<dbReference type="InterPro" id="IPR058781">
    <property type="entry name" value="HH_AprE-like"/>
</dbReference>
<dbReference type="Pfam" id="PF25994">
    <property type="entry name" value="HH_AprE"/>
    <property type="match status" value="1"/>
</dbReference>
<dbReference type="AlphaFoldDB" id="N6V3H2"/>
<comment type="similarity">
    <text evidence="2 9">Belongs to the membrane fusion protein (MFP) (TC 8.A.1) family.</text>
</comment>
<feature type="region of interest" description="Disordered" evidence="10">
    <location>
        <begin position="15"/>
        <end position="52"/>
    </location>
</feature>
<evidence type="ECO:0000256" key="9">
    <source>
        <dbReference type="RuleBase" id="RU365093"/>
    </source>
</evidence>
<sequence>MTLVQLDATPARFSNSSRTAQGVAQRSTATAGQQAAYSPEIESKQRGPAPPSPMPALRGVVWTGNLLISVFIVGLGIWSVLAPLKSAAIASGVVEPESSRKTIQHLEGGIVRRILVKNGDAVTAGQIVIELDDTKSRSERDSIQEQLWDAEGSRARLLAEQTGADHVAYPPDLRAAMDRDPAVGAILAGQQKIFEARRRVMQAEVAITNEKVAQVQQEIIGLGAQKTALAERAAISQQELDQVTALSAKGLERKNTLLNLQREKADLAGQQGQVEAQISRAYQVISGSQADLAKLESDRLSEVAQGMRDTEGQIMQLRERLWAIDDQLSRTDIRAPEDGIIMNLRIHTAGGVIGAGEPLVDLLPRADRLVVSAHVRPEDINLVRAGLEAQVHLLPYNQRRVPLLKGRVEYVSADRLIDTQSGQPYFAATIRVTDERLAKMSDVELVAGMPAQTMIETGKSSVALYAIRPLLDSFNKAFRED</sequence>
<dbReference type="Gene3D" id="2.40.30.170">
    <property type="match status" value="1"/>
</dbReference>
<keyword evidence="5 9" id="KW-0997">Cell inner membrane</keyword>
<evidence type="ECO:0000313" key="13">
    <source>
        <dbReference type="EMBL" id="ENN88430.1"/>
    </source>
</evidence>
<evidence type="ECO:0000256" key="4">
    <source>
        <dbReference type="ARBA" id="ARBA00022475"/>
    </source>
</evidence>
<dbReference type="InterPro" id="IPR010129">
    <property type="entry name" value="T1SS_HlyD"/>
</dbReference>
<keyword evidence="4 9" id="KW-1003">Cell membrane</keyword>
<evidence type="ECO:0000256" key="6">
    <source>
        <dbReference type="ARBA" id="ARBA00022692"/>
    </source>
</evidence>
<dbReference type="Pfam" id="PF26002">
    <property type="entry name" value="Beta-barrel_AprE"/>
    <property type="match status" value="1"/>
</dbReference>
<evidence type="ECO:0000256" key="2">
    <source>
        <dbReference type="ARBA" id="ARBA00009477"/>
    </source>
</evidence>
<evidence type="ECO:0000256" key="3">
    <source>
        <dbReference type="ARBA" id="ARBA00022448"/>
    </source>
</evidence>
<evidence type="ECO:0000256" key="1">
    <source>
        <dbReference type="ARBA" id="ARBA00004377"/>
    </source>
</evidence>
<comment type="subcellular location">
    <subcellularLocation>
        <location evidence="1 9">Cell inner membrane</location>
        <topology evidence="1 9">Single-pass membrane protein</topology>
    </subcellularLocation>
</comment>
<dbReference type="GO" id="GO:0015031">
    <property type="term" value="P:protein transport"/>
    <property type="evidence" value="ECO:0007669"/>
    <property type="project" value="InterPro"/>
</dbReference>
<reference evidence="13 14" key="1">
    <citation type="journal article" date="2012" name="BMC Genomics">
        <title>Genomic basis of broad host range and environmental adaptability of Rhizobium tropici CIAT 899 and Rhizobium sp. PRF 81 which are used in inoculants for common bean (Phaseolus vulgaris L.).</title>
        <authorList>
            <person name="Ormeno-Orrillo E."/>
            <person name="Menna P."/>
            <person name="Almeida L.G."/>
            <person name="Ollero F.J."/>
            <person name="Nicolas M.F."/>
            <person name="Pains Rodrigues E."/>
            <person name="Shigueyoshi Nakatani A."/>
            <person name="Silva Batista J.S."/>
            <person name="Oliveira Chueire L.M."/>
            <person name="Souza R.C."/>
            <person name="Ribeiro Vasconcelos A.T."/>
            <person name="Megias M."/>
            <person name="Hungria M."/>
            <person name="Martinez-Romero E."/>
        </authorList>
    </citation>
    <scope>NUCLEOTIDE SEQUENCE [LARGE SCALE GENOMIC DNA]</scope>
    <source>
        <strain evidence="13 14">PRF 81</strain>
    </source>
</reference>
<feature type="domain" description="AprE-like beta-barrel" evidence="12">
    <location>
        <begin position="369"/>
        <end position="458"/>
    </location>
</feature>
<dbReference type="PANTHER" id="PTHR30386:SF17">
    <property type="entry name" value="ALKALINE PROTEASE SECRETION PROTEIN APRE"/>
    <property type="match status" value="1"/>
</dbReference>
<keyword evidence="3 9" id="KW-0813">Transport</keyword>
<gene>
    <name evidence="13" type="ORF">RHSP_81002</name>
</gene>
<keyword evidence="6 9" id="KW-0812">Transmembrane</keyword>
<organism evidence="13 14">
    <name type="scientific">Rhizobium freirei PRF 81</name>
    <dbReference type="NCBI Taxonomy" id="363754"/>
    <lineage>
        <taxon>Bacteria</taxon>
        <taxon>Pseudomonadati</taxon>
        <taxon>Pseudomonadota</taxon>
        <taxon>Alphaproteobacteria</taxon>
        <taxon>Hyphomicrobiales</taxon>
        <taxon>Rhizobiaceae</taxon>
        <taxon>Rhizobium/Agrobacterium group</taxon>
        <taxon>Rhizobium</taxon>
    </lineage>
</organism>
<proteinExistence type="inferred from homology"/>
<evidence type="ECO:0000256" key="8">
    <source>
        <dbReference type="ARBA" id="ARBA00023136"/>
    </source>
</evidence>
<evidence type="ECO:0000256" key="7">
    <source>
        <dbReference type="ARBA" id="ARBA00022989"/>
    </source>
</evidence>
<dbReference type="Gene3D" id="2.40.50.100">
    <property type="match status" value="1"/>
</dbReference>
<dbReference type="PANTHER" id="PTHR30386">
    <property type="entry name" value="MEMBRANE FUSION SUBUNIT OF EMRAB-TOLC MULTIDRUG EFFLUX PUMP"/>
    <property type="match status" value="1"/>
</dbReference>
<evidence type="ECO:0000259" key="12">
    <source>
        <dbReference type="Pfam" id="PF26002"/>
    </source>
</evidence>
<comment type="caution">
    <text evidence="13">The sequence shown here is derived from an EMBL/GenBank/DDBJ whole genome shotgun (WGS) entry which is preliminary data.</text>
</comment>
<dbReference type="RefSeq" id="WP_004112077.1">
    <property type="nucleotide sequence ID" value="NZ_AQHN01000027.1"/>
</dbReference>
<feature type="domain" description="AprE-like long alpha-helical hairpin" evidence="11">
    <location>
        <begin position="136"/>
        <end position="326"/>
    </location>
</feature>
<name>N6V3H2_9HYPH</name>
<feature type="compositionally biased region" description="Polar residues" evidence="10">
    <location>
        <begin position="15"/>
        <end position="36"/>
    </location>
</feature>
<accession>N6V3H2</accession>
<evidence type="ECO:0000256" key="10">
    <source>
        <dbReference type="SAM" id="MobiDB-lite"/>
    </source>
</evidence>
<keyword evidence="7 9" id="KW-1133">Transmembrane helix</keyword>